<evidence type="ECO:0000313" key="4">
    <source>
        <dbReference type="Proteomes" id="UP000273807"/>
    </source>
</evidence>
<feature type="transmembrane region" description="Helical" evidence="1">
    <location>
        <begin position="12"/>
        <end position="34"/>
    </location>
</feature>
<keyword evidence="1" id="KW-0472">Membrane</keyword>
<dbReference type="Proteomes" id="UP000273807">
    <property type="component" value="Unassembled WGS sequence"/>
</dbReference>
<feature type="transmembrane region" description="Helical" evidence="1">
    <location>
        <begin position="65"/>
        <end position="85"/>
    </location>
</feature>
<protein>
    <recommendedName>
        <fullName evidence="2">DUF6286 domain-containing protein</fullName>
    </recommendedName>
</protein>
<gene>
    <name evidence="3" type="ORF">D7003_11880</name>
</gene>
<accession>A0A3N0BVU6</accession>
<name>A0A3N0BVU6_9MICC</name>
<evidence type="ECO:0000256" key="1">
    <source>
        <dbReference type="SAM" id="Phobius"/>
    </source>
</evidence>
<keyword evidence="4" id="KW-1185">Reference proteome</keyword>
<proteinExistence type="predicted"/>
<comment type="caution">
    <text evidence="3">The sequence shown here is derived from an EMBL/GenBank/DDBJ whole genome shotgun (WGS) entry which is preliminary data.</text>
</comment>
<keyword evidence="1" id="KW-0812">Transmembrane</keyword>
<dbReference type="OrthoDB" id="4945134at2"/>
<dbReference type="EMBL" id="RBED01000104">
    <property type="protein sequence ID" value="RNL53825.1"/>
    <property type="molecule type" value="Genomic_DNA"/>
</dbReference>
<keyword evidence="1" id="KW-1133">Transmembrane helix</keyword>
<dbReference type="AlphaFoldDB" id="A0A3N0BVU6"/>
<dbReference type="Pfam" id="PF19803">
    <property type="entry name" value="DUF6286"/>
    <property type="match status" value="1"/>
</dbReference>
<reference evidence="3 4" key="1">
    <citation type="submission" date="2018-10" db="EMBL/GenBank/DDBJ databases">
        <title>Genome sequencing of Arthrobacter oryzae TNB02.</title>
        <authorList>
            <person name="Cho Y.-J."/>
            <person name="Cho A."/>
            <person name="Kim O.-S."/>
        </authorList>
    </citation>
    <scope>NUCLEOTIDE SEQUENCE [LARGE SCALE GENOMIC DNA]</scope>
    <source>
        <strain evidence="3 4">TNB02</strain>
    </source>
</reference>
<dbReference type="InterPro" id="IPR046253">
    <property type="entry name" value="DUF6286"/>
</dbReference>
<organism evidence="3 4">
    <name type="scientific">Arthrobacter oryzae</name>
    <dbReference type="NCBI Taxonomy" id="409290"/>
    <lineage>
        <taxon>Bacteria</taxon>
        <taxon>Bacillati</taxon>
        <taxon>Actinomycetota</taxon>
        <taxon>Actinomycetes</taxon>
        <taxon>Micrococcales</taxon>
        <taxon>Micrococcaceae</taxon>
        <taxon>Arthrobacter</taxon>
    </lineage>
</organism>
<feature type="domain" description="DUF6286" evidence="2">
    <location>
        <begin position="74"/>
        <end position="187"/>
    </location>
</feature>
<evidence type="ECO:0000313" key="3">
    <source>
        <dbReference type="EMBL" id="RNL53825.1"/>
    </source>
</evidence>
<evidence type="ECO:0000259" key="2">
    <source>
        <dbReference type="Pfam" id="PF19803"/>
    </source>
</evidence>
<sequence>MSDVQRLRHRPGRAGPAIGVGLLLLAAGVFLVWISTTRLLSEAWPRFLQDSRDWLTALTWNGPEMWGAGAAACLLGLILTLAAVVPGAFNALPLNAPGGDPDAPEQPGEREIVMTRRGAARLASARCAAIDGVGSVTATATATRIHLIVETPLHKTSQLRARVVGEVREQLAVAGLEPLPKVTATVRSRS</sequence>
<dbReference type="RefSeq" id="WP_148045209.1">
    <property type="nucleotide sequence ID" value="NZ_RBED01000104.1"/>
</dbReference>